<feature type="domain" description="Protein kinase" evidence="1">
    <location>
        <begin position="1"/>
        <end position="99"/>
    </location>
</feature>
<keyword evidence="2" id="KW-0808">Transferase</keyword>
<gene>
    <name evidence="2" type="ORF">NGATSA_3047200</name>
</gene>
<reference evidence="2" key="2">
    <citation type="journal article" date="2012" name="Nat. Commun.">
        <title>Draft genome sequence and genetic transformation of the oleaginous alga Nannochloropis gaditana.</title>
        <authorList>
            <person name="Radakovits R."/>
            <person name="Jinkerson R.E."/>
            <person name="Fuerstenberg S.I."/>
            <person name="Tae H."/>
            <person name="Settlage R.E."/>
            <person name="Boore J.L."/>
            <person name="Posewitz M.C."/>
        </authorList>
    </citation>
    <scope>NUCLEOTIDE SEQUENCE</scope>
    <source>
        <strain evidence="2">CCMP526</strain>
    </source>
</reference>
<accession>I2CQG1</accession>
<feature type="non-terminal residue" evidence="2">
    <location>
        <position position="1"/>
    </location>
</feature>
<dbReference type="AlphaFoldDB" id="I2CQG1"/>
<proteinExistence type="evidence at transcript level"/>
<evidence type="ECO:0000259" key="1">
    <source>
        <dbReference type="PROSITE" id="PS50011"/>
    </source>
</evidence>
<protein>
    <submittedName>
        <fullName evidence="2">Protein kinase</fullName>
    </submittedName>
</protein>
<feature type="non-terminal residue" evidence="2">
    <location>
        <position position="99"/>
    </location>
</feature>
<dbReference type="Gene3D" id="1.10.510.10">
    <property type="entry name" value="Transferase(Phosphotransferase) domain 1"/>
    <property type="match status" value="1"/>
</dbReference>
<dbReference type="GO" id="GO:0004672">
    <property type="term" value="F:protein kinase activity"/>
    <property type="evidence" value="ECO:0007669"/>
    <property type="project" value="InterPro"/>
</dbReference>
<dbReference type="EMBL" id="JU975780">
    <property type="protein sequence ID" value="AFJ69144.1"/>
    <property type="molecule type" value="mRNA"/>
</dbReference>
<name>I2CQG1_NANGC</name>
<dbReference type="SUPFAM" id="SSF56112">
    <property type="entry name" value="Protein kinase-like (PK-like)"/>
    <property type="match status" value="1"/>
</dbReference>
<dbReference type="PANTHER" id="PTHR12984">
    <property type="entry name" value="SCY1-RELATED S/T PROTEIN KINASE-LIKE"/>
    <property type="match status" value="1"/>
</dbReference>
<sequence length="99" mass="10495">LHLGLAPSSVFITPEGFWKLGGFGFSVTLSPTETGPNMQVLCPYYQGNNLRKAGGYSLEPPLSYTAPEITAPGTSHISYSADAFSLALLLLDAFQLPSS</sequence>
<evidence type="ECO:0000313" key="2">
    <source>
        <dbReference type="EMBL" id="AFJ69144.1"/>
    </source>
</evidence>
<dbReference type="PANTHER" id="PTHR12984:SF6">
    <property type="entry name" value="SCY1-LIKE PROTEIN 2"/>
    <property type="match status" value="1"/>
</dbReference>
<dbReference type="InterPro" id="IPR011009">
    <property type="entry name" value="Kinase-like_dom_sf"/>
</dbReference>
<reference evidence="2" key="1">
    <citation type="journal article" date="2012" name="Bioengineered">
        <title>Additional insights into the genome of the oleaginous model alga Nannochloropsis gaditana.</title>
        <authorList>
            <person name="Jinkerson R.E."/>
            <person name="Radakovits R."/>
            <person name="Posewitz M.C."/>
        </authorList>
    </citation>
    <scope>NUCLEOTIDE SEQUENCE</scope>
    <source>
        <strain evidence="2">CCMP526</strain>
    </source>
</reference>
<dbReference type="GO" id="GO:0005524">
    <property type="term" value="F:ATP binding"/>
    <property type="evidence" value="ECO:0007669"/>
    <property type="project" value="InterPro"/>
</dbReference>
<dbReference type="InterPro" id="IPR051177">
    <property type="entry name" value="CIK-Related_Protein"/>
</dbReference>
<organism evidence="2">
    <name type="scientific">Nannochloropsis gaditana (strain CCMP526)</name>
    <name type="common">Green microalga</name>
    <name type="synonym">Microchloropsis gaditana</name>
    <dbReference type="NCBI Taxonomy" id="1093141"/>
    <lineage>
        <taxon>Eukaryota</taxon>
        <taxon>Sar</taxon>
        <taxon>Stramenopiles</taxon>
        <taxon>Ochrophyta</taxon>
        <taxon>Eustigmatophyceae</taxon>
        <taxon>Eustigmatales</taxon>
        <taxon>Monodopsidaceae</taxon>
        <taxon>Nannochloropsis</taxon>
    </lineage>
</organism>
<dbReference type="InterPro" id="IPR000719">
    <property type="entry name" value="Prot_kinase_dom"/>
</dbReference>
<keyword evidence="2" id="KW-0418">Kinase</keyword>
<dbReference type="PROSITE" id="PS50011">
    <property type="entry name" value="PROTEIN_KINASE_DOM"/>
    <property type="match status" value="1"/>
</dbReference>